<evidence type="ECO:0000313" key="2">
    <source>
        <dbReference type="Proteomes" id="UP000324800"/>
    </source>
</evidence>
<comment type="caution">
    <text evidence="1">The sequence shown here is derived from an EMBL/GenBank/DDBJ whole genome shotgun (WGS) entry which is preliminary data.</text>
</comment>
<reference evidence="1 2" key="1">
    <citation type="submission" date="2019-03" db="EMBL/GenBank/DDBJ databases">
        <title>Single cell metagenomics reveals metabolic interactions within the superorganism composed of flagellate Streblomastix strix and complex community of Bacteroidetes bacteria on its surface.</title>
        <authorList>
            <person name="Treitli S.C."/>
            <person name="Kolisko M."/>
            <person name="Husnik F."/>
            <person name="Keeling P."/>
            <person name="Hampl V."/>
        </authorList>
    </citation>
    <scope>NUCLEOTIDE SEQUENCE [LARGE SCALE GENOMIC DNA]</scope>
    <source>
        <strain evidence="1">ST1C</strain>
    </source>
</reference>
<dbReference type="Proteomes" id="UP000324800">
    <property type="component" value="Unassembled WGS sequence"/>
</dbReference>
<dbReference type="EMBL" id="SNRW01001082">
    <property type="protein sequence ID" value="KAA6397883.1"/>
    <property type="molecule type" value="Genomic_DNA"/>
</dbReference>
<organism evidence="1 2">
    <name type="scientific">Streblomastix strix</name>
    <dbReference type="NCBI Taxonomy" id="222440"/>
    <lineage>
        <taxon>Eukaryota</taxon>
        <taxon>Metamonada</taxon>
        <taxon>Preaxostyla</taxon>
        <taxon>Oxymonadida</taxon>
        <taxon>Streblomastigidae</taxon>
        <taxon>Streblomastix</taxon>
    </lineage>
</organism>
<dbReference type="AlphaFoldDB" id="A0A5J4WSU5"/>
<evidence type="ECO:0000313" key="1">
    <source>
        <dbReference type="EMBL" id="KAA6397883.1"/>
    </source>
</evidence>
<accession>A0A5J4WSU5</accession>
<protein>
    <submittedName>
        <fullName evidence="1">Uncharacterized protein</fullName>
    </submittedName>
</protein>
<proteinExistence type="predicted"/>
<sequence length="197" mass="22868">MIEKAIIAQHKINSIRISNSNARAIFRHRKLVENKDAEAVAQLRNALSVAAPTGGWWHCELFFEDGTGDHFGFYPTGDPLICRGTIRPDIQENLPYYRRENCGSVEAGFARRCIEQDMDLIRNGQLQQYQLFIFDCRIWAETVLDRYFIYELEQNKILLPILGLALVPLRIEEELEKLRQKYIIGKINNTVLILINF</sequence>
<gene>
    <name evidence="1" type="ORF">EZS28_006596</name>
</gene>
<name>A0A5J4WSU5_9EUKA</name>